<evidence type="ECO:0000259" key="8">
    <source>
        <dbReference type="PROSITE" id="PS50011"/>
    </source>
</evidence>
<dbReference type="Proteomes" id="UP000294599">
    <property type="component" value="Unassembled WGS sequence"/>
</dbReference>
<comment type="caution">
    <text evidence="9">The sequence shown here is derived from an EMBL/GenBank/DDBJ whole genome shotgun (WGS) entry which is preliminary data.</text>
</comment>
<dbReference type="CDD" id="cd14014">
    <property type="entry name" value="STKc_PknB_like"/>
    <property type="match status" value="1"/>
</dbReference>
<dbReference type="Gene3D" id="3.30.200.20">
    <property type="entry name" value="Phosphorylase Kinase, domain 1"/>
    <property type="match status" value="1"/>
</dbReference>
<dbReference type="PROSITE" id="PS50011">
    <property type="entry name" value="PROTEIN_KINASE_DOM"/>
    <property type="match status" value="1"/>
</dbReference>
<evidence type="ECO:0000313" key="9">
    <source>
        <dbReference type="EMBL" id="TCS94339.1"/>
    </source>
</evidence>
<dbReference type="SMART" id="SM00220">
    <property type="entry name" value="S_TKc"/>
    <property type="match status" value="1"/>
</dbReference>
<dbReference type="EMBL" id="SMAF01000023">
    <property type="protein sequence ID" value="TCS94339.1"/>
    <property type="molecule type" value="Genomic_DNA"/>
</dbReference>
<reference evidence="9 10" key="1">
    <citation type="submission" date="2019-03" db="EMBL/GenBank/DDBJ databases">
        <title>Genomic Encyclopedia of Type Strains, Phase IV (KMG-IV): sequencing the most valuable type-strain genomes for metagenomic binning, comparative biology and taxonomic classification.</title>
        <authorList>
            <person name="Goeker M."/>
        </authorList>
    </citation>
    <scope>NUCLEOTIDE SEQUENCE [LARGE SCALE GENOMIC DNA]</scope>
    <source>
        <strain evidence="9 10">DSM 21944</strain>
    </source>
</reference>
<dbReference type="InterPro" id="IPR050660">
    <property type="entry name" value="NEK_Ser/Thr_kinase"/>
</dbReference>
<dbReference type="Gene3D" id="1.10.510.10">
    <property type="entry name" value="Transferase(Phosphotransferase) domain 1"/>
    <property type="match status" value="1"/>
</dbReference>
<dbReference type="InterPro" id="IPR000719">
    <property type="entry name" value="Prot_kinase_dom"/>
</dbReference>
<keyword evidence="3" id="KW-0808">Transferase</keyword>
<evidence type="ECO:0000256" key="2">
    <source>
        <dbReference type="ARBA" id="ARBA00012513"/>
    </source>
</evidence>
<dbReference type="GO" id="GO:0004674">
    <property type="term" value="F:protein serine/threonine kinase activity"/>
    <property type="evidence" value="ECO:0007669"/>
    <property type="project" value="UniProtKB-EC"/>
</dbReference>
<dbReference type="Pfam" id="PF00069">
    <property type="entry name" value="Pkinase"/>
    <property type="match status" value="1"/>
</dbReference>
<dbReference type="RefSeq" id="WP_123520636.1">
    <property type="nucleotide sequence ID" value="NZ_JBHMFH010000001.1"/>
</dbReference>
<accession>A0A4S3KZ38</accession>
<dbReference type="InterPro" id="IPR011009">
    <property type="entry name" value="Kinase-like_dom_sf"/>
</dbReference>
<dbReference type="PROSITE" id="PS00107">
    <property type="entry name" value="PROTEIN_KINASE_ATP"/>
    <property type="match status" value="1"/>
</dbReference>
<dbReference type="OrthoDB" id="9801841at2"/>
<dbReference type="SUPFAM" id="SSF48452">
    <property type="entry name" value="TPR-like"/>
    <property type="match status" value="2"/>
</dbReference>
<dbReference type="SUPFAM" id="SSF56112">
    <property type="entry name" value="Protein kinase-like (PK-like)"/>
    <property type="match status" value="1"/>
</dbReference>
<dbReference type="PROSITE" id="PS00108">
    <property type="entry name" value="PROTEIN_KINASE_ST"/>
    <property type="match status" value="1"/>
</dbReference>
<evidence type="ECO:0000256" key="1">
    <source>
        <dbReference type="ARBA" id="ARBA00010886"/>
    </source>
</evidence>
<comment type="similarity">
    <text evidence="1">Belongs to the protein kinase superfamily. NEK Ser/Thr protein kinase family. NIMA subfamily.</text>
</comment>
<gene>
    <name evidence="9" type="ORF">EDC25_1239</name>
</gene>
<dbReference type="PANTHER" id="PTHR43671">
    <property type="entry name" value="SERINE/THREONINE-PROTEIN KINASE NEK"/>
    <property type="match status" value="1"/>
</dbReference>
<protein>
    <recommendedName>
        <fullName evidence="2">non-specific serine/threonine protein kinase</fullName>
        <ecNumber evidence="2">2.7.11.1</ecNumber>
    </recommendedName>
</protein>
<dbReference type="AlphaFoldDB" id="A0A4S3KZ38"/>
<dbReference type="Gene3D" id="1.25.40.10">
    <property type="entry name" value="Tetratricopeptide repeat domain"/>
    <property type="match status" value="2"/>
</dbReference>
<dbReference type="EC" id="2.7.11.1" evidence="2"/>
<keyword evidence="10" id="KW-1185">Reference proteome</keyword>
<keyword evidence="6 7" id="KW-0067">ATP-binding</keyword>
<keyword evidence="5 9" id="KW-0418">Kinase</keyword>
<evidence type="ECO:0000313" key="10">
    <source>
        <dbReference type="Proteomes" id="UP000294599"/>
    </source>
</evidence>
<dbReference type="GO" id="GO:0005524">
    <property type="term" value="F:ATP binding"/>
    <property type="evidence" value="ECO:0007669"/>
    <property type="project" value="UniProtKB-UniRule"/>
</dbReference>
<sequence length="934" mass="100884">MAFPFAMTSADSLRDLFERALDLPDHQRAGFLASCCPDLRMRRQIEQLLAADHDRRDPLATLSAPDLADALGDAPVPGWGSGQCIGGWTLHEHLGDGGSATVFRATRNVEGTLQQAAIKLLHRGLHSPEAQRQFRREREVLAALDHPNIAHLIDGGVTAEGTAYLVITYVDGSPITDHACAAQLGLRERLQMMVVVCRAVAHAQRNLIVHRDLKPANILVSNDGTVKLLDFGIAKLLAAGQALPADATRTGYAQLTPGYAAPEQFEGGTITTATDVYALGVILHELLLGERPDPRRPLRASARVDELVTDLWRLPVARPQLRAALRGDLDTILLKALAEEPARRYAGADQLADDIERHLAMQPIRAHPPSRWYRTRKFVQRHRGGVVATLALLTAILSATAIALWQAAEARHESRRANALRDFMVGAFQQAAPGSPREGAPRITDVVHDAIVQARNDTRLDPSVRGELLMHLGVVLREQGVLDESLEVLGEALAGITRHRGADSQLSLQAELELLRAEVQAHQTTGARARMTQMLPRIAPGDAALRAAVLGQSATVAIRERDLERCMADARSAAELARSLDDPALLAEALGHLAQAHFVSGDFPAAARVLEEQLAARQDELGLQHWRVAAVHANLSRIYRRSGDLDAAEREARSALAIDDAVLGADDWRRGQHLNALLMVHRDRHDYEAALSVALESLRVNTLAQGDDSPLTFNEFSNAGFLSLALERADAAKSWLQRADAGYSGHFGRDYPLAIRARSGIAMAIGLAGDVDTGLAQMQAAIDDYRRIGNDADGLAEACEKFARLALDSARHAAAAGMPDCIDQALASASRVDSWWNGRADMLRAELALHAGDSGSALRHLDAARPAIEHAAADLLQRADWWLLHASALHAGGDSDATRLAFAQAQAALQALPQPPSRLRRRAAALEAIMPAAG</sequence>
<proteinExistence type="inferred from homology"/>
<evidence type="ECO:0000256" key="7">
    <source>
        <dbReference type="PROSITE-ProRule" id="PRU10141"/>
    </source>
</evidence>
<evidence type="ECO:0000256" key="5">
    <source>
        <dbReference type="ARBA" id="ARBA00022777"/>
    </source>
</evidence>
<evidence type="ECO:0000256" key="4">
    <source>
        <dbReference type="ARBA" id="ARBA00022741"/>
    </source>
</evidence>
<keyword evidence="4 7" id="KW-0547">Nucleotide-binding</keyword>
<name>A0A4S3KZ38_9GAMM</name>
<dbReference type="InterPro" id="IPR011990">
    <property type="entry name" value="TPR-like_helical_dom_sf"/>
</dbReference>
<dbReference type="InterPro" id="IPR017441">
    <property type="entry name" value="Protein_kinase_ATP_BS"/>
</dbReference>
<feature type="domain" description="Protein kinase" evidence="8">
    <location>
        <begin position="88"/>
        <end position="361"/>
    </location>
</feature>
<feature type="binding site" evidence="7">
    <location>
        <position position="119"/>
    </location>
    <ligand>
        <name>ATP</name>
        <dbReference type="ChEBI" id="CHEBI:30616"/>
    </ligand>
</feature>
<evidence type="ECO:0000256" key="6">
    <source>
        <dbReference type="ARBA" id="ARBA00022840"/>
    </source>
</evidence>
<dbReference type="Pfam" id="PF13424">
    <property type="entry name" value="TPR_12"/>
    <property type="match status" value="1"/>
</dbReference>
<dbReference type="Pfam" id="PF13374">
    <property type="entry name" value="TPR_10"/>
    <property type="match status" value="1"/>
</dbReference>
<organism evidence="9 10">
    <name type="scientific">Pseudofulvimonas gallinarii</name>
    <dbReference type="NCBI Taxonomy" id="634155"/>
    <lineage>
        <taxon>Bacteria</taxon>
        <taxon>Pseudomonadati</taxon>
        <taxon>Pseudomonadota</taxon>
        <taxon>Gammaproteobacteria</taxon>
        <taxon>Lysobacterales</taxon>
        <taxon>Rhodanobacteraceae</taxon>
        <taxon>Pseudofulvimonas</taxon>
    </lineage>
</organism>
<dbReference type="PANTHER" id="PTHR43671:SF13">
    <property type="entry name" value="SERINE_THREONINE-PROTEIN KINASE NEK2"/>
    <property type="match status" value="1"/>
</dbReference>
<evidence type="ECO:0000256" key="3">
    <source>
        <dbReference type="ARBA" id="ARBA00022679"/>
    </source>
</evidence>
<dbReference type="InterPro" id="IPR008271">
    <property type="entry name" value="Ser/Thr_kinase_AS"/>
</dbReference>